<evidence type="ECO:0000256" key="1">
    <source>
        <dbReference type="ARBA" id="ARBA00004613"/>
    </source>
</evidence>
<dbReference type="InterPro" id="IPR039670">
    <property type="entry name" value="NPC2-like"/>
</dbReference>
<dbReference type="SMART" id="SM00737">
    <property type="entry name" value="ML"/>
    <property type="match status" value="1"/>
</dbReference>
<dbReference type="PANTHER" id="PTHR11306:SF68">
    <property type="entry name" value="NPC INTRACELLULAR CHOLESTEROL TRANSPORTER 2"/>
    <property type="match status" value="1"/>
</dbReference>
<dbReference type="InterPro" id="IPR033916">
    <property type="entry name" value="ML_Npc2-like"/>
</dbReference>
<feature type="domain" description="MD-2-related lipid-recognition" evidence="7">
    <location>
        <begin position="21"/>
        <end position="140"/>
    </location>
</feature>
<organism evidence="8 9">
    <name type="scientific">Batillaria attramentaria</name>
    <dbReference type="NCBI Taxonomy" id="370345"/>
    <lineage>
        <taxon>Eukaryota</taxon>
        <taxon>Metazoa</taxon>
        <taxon>Spiralia</taxon>
        <taxon>Lophotrochozoa</taxon>
        <taxon>Mollusca</taxon>
        <taxon>Gastropoda</taxon>
        <taxon>Caenogastropoda</taxon>
        <taxon>Sorbeoconcha</taxon>
        <taxon>Cerithioidea</taxon>
        <taxon>Batillariidae</taxon>
        <taxon>Batillaria</taxon>
    </lineage>
</organism>
<evidence type="ECO:0000256" key="5">
    <source>
        <dbReference type="ARBA" id="ARBA00023157"/>
    </source>
</evidence>
<accession>A0ABD0KZW7</accession>
<keyword evidence="5" id="KW-1015">Disulfide bond</keyword>
<dbReference type="Pfam" id="PF02221">
    <property type="entry name" value="E1_DerP2_DerF2"/>
    <property type="match status" value="1"/>
</dbReference>
<dbReference type="AlphaFoldDB" id="A0ABD0KZW7"/>
<dbReference type="PANTHER" id="PTHR11306">
    <property type="entry name" value="NIEMANN PICK TYPE C2 PROTEIN NPC2-RELATED"/>
    <property type="match status" value="1"/>
</dbReference>
<dbReference type="Gene3D" id="2.60.40.770">
    <property type="match status" value="1"/>
</dbReference>
<protein>
    <recommendedName>
        <fullName evidence="7">MD-2-related lipid-recognition domain-containing protein</fullName>
    </recommendedName>
</protein>
<evidence type="ECO:0000256" key="6">
    <source>
        <dbReference type="SAM" id="SignalP"/>
    </source>
</evidence>
<proteinExistence type="inferred from homology"/>
<keyword evidence="4 6" id="KW-0732">Signal</keyword>
<keyword evidence="3" id="KW-0964">Secreted</keyword>
<feature type="chain" id="PRO_5044757689" description="MD-2-related lipid-recognition domain-containing protein" evidence="6">
    <location>
        <begin position="17"/>
        <end position="145"/>
    </location>
</feature>
<gene>
    <name evidence="8" type="ORF">BaRGS_00016451</name>
</gene>
<sequence>MLKAVIFLAVLYVAAADIVVYKDCGSKVGALKSVDVTPCPSEPCQFPRHKNITVNLNITANTEITAAKTVVYGYILGAKVPFPVPSDACQNMACPVSSGATVTYTNTVYVQPVYPLVSVVVQWELHDQNNDMIVCFNIPAEIVNS</sequence>
<feature type="signal peptide" evidence="6">
    <location>
        <begin position="1"/>
        <end position="16"/>
    </location>
</feature>
<keyword evidence="9" id="KW-1185">Reference proteome</keyword>
<dbReference type="CDD" id="cd00916">
    <property type="entry name" value="Npc2_like"/>
    <property type="match status" value="1"/>
</dbReference>
<dbReference type="Proteomes" id="UP001519460">
    <property type="component" value="Unassembled WGS sequence"/>
</dbReference>
<dbReference type="InterPro" id="IPR003172">
    <property type="entry name" value="ML_dom"/>
</dbReference>
<dbReference type="SUPFAM" id="SSF81296">
    <property type="entry name" value="E set domains"/>
    <property type="match status" value="1"/>
</dbReference>
<dbReference type="EMBL" id="JACVVK020000104">
    <property type="protein sequence ID" value="KAK7492354.1"/>
    <property type="molecule type" value="Genomic_DNA"/>
</dbReference>
<dbReference type="InterPro" id="IPR014756">
    <property type="entry name" value="Ig_E-set"/>
</dbReference>
<name>A0ABD0KZW7_9CAEN</name>
<comment type="subcellular location">
    <subcellularLocation>
        <location evidence="1">Secreted</location>
    </subcellularLocation>
</comment>
<comment type="similarity">
    <text evidence="2">Belongs to the NPC2 family.</text>
</comment>
<evidence type="ECO:0000313" key="8">
    <source>
        <dbReference type="EMBL" id="KAK7492354.1"/>
    </source>
</evidence>
<dbReference type="FunFam" id="2.60.40.770:FF:000001">
    <property type="entry name" value="NPC intracellular cholesterol transporter 2"/>
    <property type="match status" value="1"/>
</dbReference>
<dbReference type="GO" id="GO:0005576">
    <property type="term" value="C:extracellular region"/>
    <property type="evidence" value="ECO:0007669"/>
    <property type="project" value="UniProtKB-SubCell"/>
</dbReference>
<evidence type="ECO:0000259" key="7">
    <source>
        <dbReference type="SMART" id="SM00737"/>
    </source>
</evidence>
<evidence type="ECO:0000256" key="3">
    <source>
        <dbReference type="ARBA" id="ARBA00022525"/>
    </source>
</evidence>
<evidence type="ECO:0000313" key="9">
    <source>
        <dbReference type="Proteomes" id="UP001519460"/>
    </source>
</evidence>
<comment type="caution">
    <text evidence="8">The sequence shown here is derived from an EMBL/GenBank/DDBJ whole genome shotgun (WGS) entry which is preliminary data.</text>
</comment>
<reference evidence="8 9" key="1">
    <citation type="journal article" date="2023" name="Sci. Data">
        <title>Genome assembly of the Korean intertidal mud-creeper Batillaria attramentaria.</title>
        <authorList>
            <person name="Patra A.K."/>
            <person name="Ho P.T."/>
            <person name="Jun S."/>
            <person name="Lee S.J."/>
            <person name="Kim Y."/>
            <person name="Won Y.J."/>
        </authorList>
    </citation>
    <scope>NUCLEOTIDE SEQUENCE [LARGE SCALE GENOMIC DNA]</scope>
    <source>
        <strain evidence="8">Wonlab-2016</strain>
    </source>
</reference>
<evidence type="ECO:0000256" key="4">
    <source>
        <dbReference type="ARBA" id="ARBA00022729"/>
    </source>
</evidence>
<evidence type="ECO:0000256" key="2">
    <source>
        <dbReference type="ARBA" id="ARBA00006370"/>
    </source>
</evidence>